<dbReference type="AlphaFoldDB" id="Q2GG73"/>
<keyword evidence="4" id="KW-1185">Reference proteome</keyword>
<dbReference type="PANTHER" id="PTHR12049">
    <property type="entry name" value="PROTEIN ARGININE METHYLTRANSFERASE NDUFAF7, MITOCHONDRIAL"/>
    <property type="match status" value="1"/>
</dbReference>
<evidence type="ECO:0000256" key="1">
    <source>
        <dbReference type="ARBA" id="ARBA00022603"/>
    </source>
</evidence>
<dbReference type="InterPro" id="IPR003788">
    <property type="entry name" value="NDUFAF7"/>
</dbReference>
<dbReference type="InterPro" id="IPR038375">
    <property type="entry name" value="NDUFAF7_sf"/>
</dbReference>
<dbReference type="PANTHER" id="PTHR12049:SF7">
    <property type="entry name" value="PROTEIN ARGININE METHYLTRANSFERASE NDUFAF7, MITOCHONDRIAL"/>
    <property type="match status" value="1"/>
</dbReference>
<organism evidence="3 4">
    <name type="scientific">Ehrlichia chaffeensis (strain ATCC CRL-10679 / Arkansas)</name>
    <dbReference type="NCBI Taxonomy" id="205920"/>
    <lineage>
        <taxon>Bacteria</taxon>
        <taxon>Pseudomonadati</taxon>
        <taxon>Pseudomonadota</taxon>
        <taxon>Alphaproteobacteria</taxon>
        <taxon>Rickettsiales</taxon>
        <taxon>Anaplasmataceae</taxon>
        <taxon>Ehrlichia</taxon>
    </lineage>
</organism>
<dbReference type="RefSeq" id="WP_011452796.1">
    <property type="nucleotide sequence ID" value="NC_007799.1"/>
</dbReference>
<dbReference type="Gene3D" id="3.40.50.12710">
    <property type="match status" value="1"/>
</dbReference>
<dbReference type="EMBL" id="CP000236">
    <property type="protein sequence ID" value="ABD44686.1"/>
    <property type="molecule type" value="Genomic_DNA"/>
</dbReference>
<dbReference type="KEGG" id="ech:ECH_0762"/>
<dbReference type="GO" id="GO:0032259">
    <property type="term" value="P:methylation"/>
    <property type="evidence" value="ECO:0007669"/>
    <property type="project" value="UniProtKB-KW"/>
</dbReference>
<protein>
    <recommendedName>
        <fullName evidence="5">SAM-dependent methyltransferase</fullName>
    </recommendedName>
</protein>
<dbReference type="Proteomes" id="UP000008320">
    <property type="component" value="Chromosome"/>
</dbReference>
<evidence type="ECO:0000313" key="3">
    <source>
        <dbReference type="EMBL" id="ABD44686.1"/>
    </source>
</evidence>
<dbReference type="InterPro" id="IPR029063">
    <property type="entry name" value="SAM-dependent_MTases_sf"/>
</dbReference>
<dbReference type="OrthoDB" id="9794208at2"/>
<accession>Q2GG73</accession>
<dbReference type="HOGENOM" id="CLU_024840_3_0_5"/>
<sequence>MHSYLKKIIFDCGGAISVEQFMRIALYDVHYGYYMTQMPFGTYGDFITAPDISQLFGEVIALWILLNWQKMGSPSKFIIVELGPGRGTLISDVVRVLRKFEQCYAAMVVYLVEISPILEKLQRDVLKDEKVFWCKDIKDLPDYPVLIIANEFFDALPVKQFVYTNDSWCETYVTVENDEFKIAYKKVNKIFEMSNDMKNPVIEICDEAVSIVKCMENKILQSGGAAVVIDYGYIDCPYKSTIQSVKNHQYNNLLKNVGESDITAYVNFAVLHNSLSTLSSVIMTQRDFLYNFGIKERLQVLIANATELQKQNLIAGFLRLTENMGSMFKVFLVNP</sequence>
<dbReference type="Pfam" id="PF02636">
    <property type="entry name" value="Methyltransf_28"/>
    <property type="match status" value="1"/>
</dbReference>
<evidence type="ECO:0000313" key="4">
    <source>
        <dbReference type="Proteomes" id="UP000008320"/>
    </source>
</evidence>
<evidence type="ECO:0008006" key="5">
    <source>
        <dbReference type="Google" id="ProtNLM"/>
    </source>
</evidence>
<dbReference type="STRING" id="205920.ECH_0762"/>
<dbReference type="SUPFAM" id="SSF53335">
    <property type="entry name" value="S-adenosyl-L-methionine-dependent methyltransferases"/>
    <property type="match status" value="1"/>
</dbReference>
<dbReference type="eggNOG" id="COG1565">
    <property type="taxonomic scope" value="Bacteria"/>
</dbReference>
<reference evidence="3 4" key="1">
    <citation type="journal article" date="2006" name="PLoS Genet.">
        <title>Comparative genomics of emerging human ehrlichiosis agents.</title>
        <authorList>
            <person name="Dunning Hotopp J.C."/>
            <person name="Lin M."/>
            <person name="Madupu R."/>
            <person name="Crabtree J."/>
            <person name="Angiuoli S.V."/>
            <person name="Eisen J.A."/>
            <person name="Seshadri R."/>
            <person name="Ren Q."/>
            <person name="Wu M."/>
            <person name="Utterback T.R."/>
            <person name="Smith S."/>
            <person name="Lewis M."/>
            <person name="Khouri H."/>
            <person name="Zhang C."/>
            <person name="Niu H."/>
            <person name="Lin Q."/>
            <person name="Ohashi N."/>
            <person name="Zhi N."/>
            <person name="Nelson W."/>
            <person name="Brinkac L.M."/>
            <person name="Dodson R.J."/>
            <person name="Rosovitz M.J."/>
            <person name="Sundaram J."/>
            <person name="Daugherty S.C."/>
            <person name="Davidsen T."/>
            <person name="Durkin A.S."/>
            <person name="Gwinn M."/>
            <person name="Haft D.H."/>
            <person name="Selengut J.D."/>
            <person name="Sullivan S.A."/>
            <person name="Zafar N."/>
            <person name="Zhou L."/>
            <person name="Benahmed F."/>
            <person name="Forberger H."/>
            <person name="Halpin R."/>
            <person name="Mulligan S."/>
            <person name="Robinson J."/>
            <person name="White O."/>
            <person name="Rikihisa Y."/>
            <person name="Tettelin H."/>
        </authorList>
    </citation>
    <scope>NUCLEOTIDE SEQUENCE [LARGE SCALE GENOMIC DNA]</scope>
    <source>
        <strain evidence="4">ATCC CRL-10679 / Arkansas</strain>
    </source>
</reference>
<keyword evidence="2" id="KW-0808">Transferase</keyword>
<keyword evidence="1" id="KW-0489">Methyltransferase</keyword>
<proteinExistence type="predicted"/>
<evidence type="ECO:0000256" key="2">
    <source>
        <dbReference type="ARBA" id="ARBA00022679"/>
    </source>
</evidence>
<gene>
    <name evidence="3" type="ordered locus">ECH_0762</name>
</gene>
<dbReference type="GO" id="GO:0035243">
    <property type="term" value="F:protein-arginine omega-N symmetric methyltransferase activity"/>
    <property type="evidence" value="ECO:0007669"/>
    <property type="project" value="TreeGrafter"/>
</dbReference>
<name>Q2GG73_EHRCR</name>